<protein>
    <submittedName>
        <fullName evidence="2">Uncharacterized protein</fullName>
    </submittedName>
</protein>
<feature type="transmembrane region" description="Helical" evidence="1">
    <location>
        <begin position="20"/>
        <end position="41"/>
    </location>
</feature>
<accession>A0ABU6UX03</accession>
<sequence length="63" mass="7373">MREQLMWWLVLYVPGKGRSLLSVAAAGPSFLIVYFHCRQLFVDVYTLSRKWKELVDKAQAERA</sequence>
<gene>
    <name evidence="2" type="ORF">PIB30_086889</name>
</gene>
<dbReference type="Proteomes" id="UP001341840">
    <property type="component" value="Unassembled WGS sequence"/>
</dbReference>
<name>A0ABU6UX03_9FABA</name>
<keyword evidence="1" id="KW-1133">Transmembrane helix</keyword>
<keyword evidence="3" id="KW-1185">Reference proteome</keyword>
<evidence type="ECO:0000313" key="2">
    <source>
        <dbReference type="EMBL" id="MED6164148.1"/>
    </source>
</evidence>
<keyword evidence="1" id="KW-0472">Membrane</keyword>
<evidence type="ECO:0000313" key="3">
    <source>
        <dbReference type="Proteomes" id="UP001341840"/>
    </source>
</evidence>
<comment type="caution">
    <text evidence="2">The sequence shown here is derived from an EMBL/GenBank/DDBJ whole genome shotgun (WGS) entry which is preliminary data.</text>
</comment>
<organism evidence="2 3">
    <name type="scientific">Stylosanthes scabra</name>
    <dbReference type="NCBI Taxonomy" id="79078"/>
    <lineage>
        <taxon>Eukaryota</taxon>
        <taxon>Viridiplantae</taxon>
        <taxon>Streptophyta</taxon>
        <taxon>Embryophyta</taxon>
        <taxon>Tracheophyta</taxon>
        <taxon>Spermatophyta</taxon>
        <taxon>Magnoliopsida</taxon>
        <taxon>eudicotyledons</taxon>
        <taxon>Gunneridae</taxon>
        <taxon>Pentapetalae</taxon>
        <taxon>rosids</taxon>
        <taxon>fabids</taxon>
        <taxon>Fabales</taxon>
        <taxon>Fabaceae</taxon>
        <taxon>Papilionoideae</taxon>
        <taxon>50 kb inversion clade</taxon>
        <taxon>dalbergioids sensu lato</taxon>
        <taxon>Dalbergieae</taxon>
        <taxon>Pterocarpus clade</taxon>
        <taxon>Stylosanthes</taxon>
    </lineage>
</organism>
<dbReference type="EMBL" id="JASCZI010122336">
    <property type="protein sequence ID" value="MED6164148.1"/>
    <property type="molecule type" value="Genomic_DNA"/>
</dbReference>
<reference evidence="2 3" key="1">
    <citation type="journal article" date="2023" name="Plants (Basel)">
        <title>Bridging the Gap: Combining Genomics and Transcriptomics Approaches to Understand Stylosanthes scabra, an Orphan Legume from the Brazilian Caatinga.</title>
        <authorList>
            <person name="Ferreira-Neto J.R.C."/>
            <person name="da Silva M.D."/>
            <person name="Binneck E."/>
            <person name="de Melo N.F."/>
            <person name="da Silva R.H."/>
            <person name="de Melo A.L.T.M."/>
            <person name="Pandolfi V."/>
            <person name="Bustamante F.O."/>
            <person name="Brasileiro-Vidal A.C."/>
            <person name="Benko-Iseppon A.M."/>
        </authorList>
    </citation>
    <scope>NUCLEOTIDE SEQUENCE [LARGE SCALE GENOMIC DNA]</scope>
    <source>
        <tissue evidence="2">Leaves</tissue>
    </source>
</reference>
<evidence type="ECO:0000256" key="1">
    <source>
        <dbReference type="SAM" id="Phobius"/>
    </source>
</evidence>
<proteinExistence type="predicted"/>
<keyword evidence="1" id="KW-0812">Transmembrane</keyword>